<proteinExistence type="predicted"/>
<keyword evidence="3" id="KW-1185">Reference proteome</keyword>
<protein>
    <submittedName>
        <fullName evidence="2">ABC-type Fe3+-siderophore transport system permease subunit</fullName>
    </submittedName>
</protein>
<comment type="caution">
    <text evidence="2">The sequence shown here is derived from an EMBL/GenBank/DDBJ whole genome shotgun (WGS) entry which is preliminary data.</text>
</comment>
<accession>A0AAJ1TH50</accession>
<name>A0AAJ1TH50_9BACL</name>
<keyword evidence="1" id="KW-0472">Membrane</keyword>
<dbReference type="EMBL" id="JAUSUV010000017">
    <property type="protein sequence ID" value="MDQ0418773.1"/>
    <property type="molecule type" value="Genomic_DNA"/>
</dbReference>
<dbReference type="Proteomes" id="UP001238450">
    <property type="component" value="Unassembled WGS sequence"/>
</dbReference>
<feature type="transmembrane region" description="Helical" evidence="1">
    <location>
        <begin position="12"/>
        <end position="36"/>
    </location>
</feature>
<gene>
    <name evidence="2" type="ORF">J2Z48_002977</name>
</gene>
<feature type="transmembrane region" description="Helical" evidence="1">
    <location>
        <begin position="48"/>
        <end position="68"/>
    </location>
</feature>
<organism evidence="2 3">
    <name type="scientific">Croceifilum oryzae</name>
    <dbReference type="NCBI Taxonomy" id="1553429"/>
    <lineage>
        <taxon>Bacteria</taxon>
        <taxon>Bacillati</taxon>
        <taxon>Bacillota</taxon>
        <taxon>Bacilli</taxon>
        <taxon>Bacillales</taxon>
        <taxon>Thermoactinomycetaceae</taxon>
        <taxon>Croceifilum</taxon>
    </lineage>
</organism>
<keyword evidence="1" id="KW-1133">Transmembrane helix</keyword>
<dbReference type="AlphaFoldDB" id="A0AAJ1TH50"/>
<dbReference type="RefSeq" id="WP_307254708.1">
    <property type="nucleotide sequence ID" value="NZ_JAUSUV010000017.1"/>
</dbReference>
<keyword evidence="1" id="KW-0812">Transmembrane</keyword>
<evidence type="ECO:0000313" key="2">
    <source>
        <dbReference type="EMBL" id="MDQ0418773.1"/>
    </source>
</evidence>
<evidence type="ECO:0000256" key="1">
    <source>
        <dbReference type="SAM" id="Phobius"/>
    </source>
</evidence>
<reference evidence="2 3" key="1">
    <citation type="submission" date="2023-07" db="EMBL/GenBank/DDBJ databases">
        <title>Genomic Encyclopedia of Type Strains, Phase IV (KMG-IV): sequencing the most valuable type-strain genomes for metagenomic binning, comparative biology and taxonomic classification.</title>
        <authorList>
            <person name="Goeker M."/>
        </authorList>
    </citation>
    <scope>NUCLEOTIDE SEQUENCE [LARGE SCALE GENOMIC DNA]</scope>
    <source>
        <strain evidence="2 3">DSM 46876</strain>
    </source>
</reference>
<sequence length="74" mass="8403">MKTTIKEYVGFMLLFASIICLAFCFALGLMNCIHMIMKTRTTNMGEILLIAGLAISSMYGLKYSFIILKNHHYC</sequence>
<evidence type="ECO:0000313" key="3">
    <source>
        <dbReference type="Proteomes" id="UP001238450"/>
    </source>
</evidence>